<feature type="domain" description="NmrA-like" evidence="1">
    <location>
        <begin position="4"/>
        <end position="269"/>
    </location>
</feature>
<dbReference type="Pfam" id="PF05368">
    <property type="entry name" value="NmrA"/>
    <property type="match status" value="1"/>
</dbReference>
<accession>A0ABS7CPY3</accession>
<dbReference type="PANTHER" id="PTHR43162:SF1">
    <property type="entry name" value="PRESTALK A DIFFERENTIATION PROTEIN A"/>
    <property type="match status" value="1"/>
</dbReference>
<sequence length="291" mass="32047">MHLTILVTGATGTVGCEVVKQLSMIDGDLRVRAGVHSIIKGENLKRLPGVEIVEMDFEDQESLHAAFTHVDKLFLVTPMAKDQVQMAKTLVDEAKKAGVKHIVKLSVMGADAEPGLQLGRWHRETEKYIEDSGIAYTFLRPASFMQNFVNYCGDTIKQEGKIYMPTGDGKVGYIDARDIAAVGVEALTGEGHEGKVYELTGPDAISHGEAARILSEVTGKQVEYVDVSGDAARKSMNEQGTPDWMADAMMELYDAHKAGYSEEVLDSVKAITDRKPHSFRQFAQDYKECFK</sequence>
<dbReference type="InterPro" id="IPR008030">
    <property type="entry name" value="NmrA-like"/>
</dbReference>
<organism evidence="2 3">
    <name type="scientific">Pontibacter aydingkolensis</name>
    <dbReference type="NCBI Taxonomy" id="1911536"/>
    <lineage>
        <taxon>Bacteria</taxon>
        <taxon>Pseudomonadati</taxon>
        <taxon>Bacteroidota</taxon>
        <taxon>Cytophagia</taxon>
        <taxon>Cytophagales</taxon>
        <taxon>Hymenobacteraceae</taxon>
        <taxon>Pontibacter</taxon>
    </lineage>
</organism>
<dbReference type="Proteomes" id="UP000813018">
    <property type="component" value="Unassembled WGS sequence"/>
</dbReference>
<evidence type="ECO:0000313" key="3">
    <source>
        <dbReference type="Proteomes" id="UP000813018"/>
    </source>
</evidence>
<dbReference type="InterPro" id="IPR051604">
    <property type="entry name" value="Ergot_Alk_Oxidoreductase"/>
</dbReference>
<comment type="caution">
    <text evidence="2">The sequence shown here is derived from an EMBL/GenBank/DDBJ whole genome shotgun (WGS) entry which is preliminary data.</text>
</comment>
<keyword evidence="3" id="KW-1185">Reference proteome</keyword>
<dbReference type="Gene3D" id="3.90.25.10">
    <property type="entry name" value="UDP-galactose 4-epimerase, domain 1"/>
    <property type="match status" value="1"/>
</dbReference>
<dbReference type="PANTHER" id="PTHR43162">
    <property type="match status" value="1"/>
</dbReference>
<dbReference type="RefSeq" id="WP_219875498.1">
    <property type="nucleotide sequence ID" value="NZ_JAHYXK010000001.1"/>
</dbReference>
<reference evidence="2 3" key="1">
    <citation type="journal article" date="2016" name="Int. J. Syst. Evol. Microbiol.">
        <title>Pontibacter aydingkolensis sp. nov., isolated from soil of a salt lake.</title>
        <authorList>
            <person name="Osman G."/>
            <person name="Zhang T."/>
            <person name="Lou K."/>
            <person name="Gao Y."/>
            <person name="Chang W."/>
            <person name="Lin Q."/>
            <person name="Yang H.M."/>
            <person name="Huo X.D."/>
            <person name="Wang N."/>
        </authorList>
    </citation>
    <scope>NUCLEOTIDE SEQUENCE [LARGE SCALE GENOMIC DNA]</scope>
    <source>
        <strain evidence="2 3">KACC 19255</strain>
    </source>
</reference>
<evidence type="ECO:0000259" key="1">
    <source>
        <dbReference type="Pfam" id="PF05368"/>
    </source>
</evidence>
<proteinExistence type="predicted"/>
<name>A0ABS7CPY3_9BACT</name>
<protein>
    <submittedName>
        <fullName evidence="2">SDR family oxidoreductase</fullName>
    </submittedName>
</protein>
<dbReference type="Gene3D" id="3.40.50.720">
    <property type="entry name" value="NAD(P)-binding Rossmann-like Domain"/>
    <property type="match status" value="1"/>
</dbReference>
<dbReference type="InterPro" id="IPR036291">
    <property type="entry name" value="NAD(P)-bd_dom_sf"/>
</dbReference>
<gene>
    <name evidence="2" type="ORF">K0O23_00915</name>
</gene>
<dbReference type="EMBL" id="JAHYXK010000001">
    <property type="protein sequence ID" value="MBW7465612.1"/>
    <property type="molecule type" value="Genomic_DNA"/>
</dbReference>
<dbReference type="SUPFAM" id="SSF51735">
    <property type="entry name" value="NAD(P)-binding Rossmann-fold domains"/>
    <property type="match status" value="1"/>
</dbReference>
<evidence type="ECO:0000313" key="2">
    <source>
        <dbReference type="EMBL" id="MBW7465612.1"/>
    </source>
</evidence>
<dbReference type="CDD" id="cd05269">
    <property type="entry name" value="TMR_SDR_a"/>
    <property type="match status" value="1"/>
</dbReference>